<dbReference type="RefSeq" id="XP_020302495.1">
    <property type="nucleotide sequence ID" value="XM_020447255.1"/>
</dbReference>
<sequence>MIVMDFKYLAILTTIFSYVVSSNITLTTGRTNKLCLVFGVEGNRIVRNLPNEDLENMAAISEMSEYANYELNRRYRILHYRDGEITPEYLKNALKLISETNLTDDQHRKPFVMHHWTPDQAILFGGEKPIKVIAAADCPCSVLIITSHKDHLEGLMEFVLVNDPFHPHEIEGSPMNGVIIPYDLYVFSYKSFSFWRADDLEFIKIPISNVNSLETYEGEVKLVIVISNDLKYIHERAESEALNVKNEIRKKIVSAPICVVAQSDNRENAIHNNPEEVQGNILAFYGSDVKASTLLVEKNDTSDILKTKFKKWKKELLFFNSHQVIAFHFTVVNGTEPEDSEEIFSHTFPDIPLSTLRLLDESSLTGVDYQVETKFDFYTGPVYAIVGFRKFGGENPVTEVLSEEND</sequence>
<protein>
    <submittedName>
        <fullName evidence="1">Uncharacterized protein</fullName>
    </submittedName>
</protein>
<accession>A0A1S0TX95</accession>
<reference evidence="1" key="1">
    <citation type="submission" date="2012-04" db="EMBL/GenBank/DDBJ databases">
        <title>The Genome Sequence of Loa loa.</title>
        <authorList>
            <consortium name="The Broad Institute Genome Sequencing Platform"/>
            <consortium name="Broad Institute Genome Sequencing Center for Infectious Disease"/>
            <person name="Nutman T.B."/>
            <person name="Fink D.L."/>
            <person name="Russ C."/>
            <person name="Young S."/>
            <person name="Zeng Q."/>
            <person name="Gargeya S."/>
            <person name="Alvarado L."/>
            <person name="Berlin A."/>
            <person name="Chapman S.B."/>
            <person name="Chen Z."/>
            <person name="Freedman E."/>
            <person name="Gellesch M."/>
            <person name="Goldberg J."/>
            <person name="Griggs A."/>
            <person name="Gujja S."/>
            <person name="Heilman E.R."/>
            <person name="Heiman D."/>
            <person name="Howarth C."/>
            <person name="Mehta T."/>
            <person name="Neiman D."/>
            <person name="Pearson M."/>
            <person name="Roberts A."/>
            <person name="Saif S."/>
            <person name="Shea T."/>
            <person name="Shenoy N."/>
            <person name="Sisk P."/>
            <person name="Stolte C."/>
            <person name="Sykes S."/>
            <person name="White J."/>
            <person name="Yandava C."/>
            <person name="Haas B."/>
            <person name="Henn M.R."/>
            <person name="Nusbaum C."/>
            <person name="Birren B."/>
        </authorList>
    </citation>
    <scope>NUCLEOTIDE SEQUENCE [LARGE SCALE GENOMIC DNA]</scope>
</reference>
<dbReference type="InParanoid" id="A0A1S0TX95"/>
<dbReference type="KEGG" id="loa:LOAG_06816"/>
<organism evidence="1">
    <name type="scientific">Loa loa</name>
    <name type="common">Eye worm</name>
    <name type="synonym">Filaria loa</name>
    <dbReference type="NCBI Taxonomy" id="7209"/>
    <lineage>
        <taxon>Eukaryota</taxon>
        <taxon>Metazoa</taxon>
        <taxon>Ecdysozoa</taxon>
        <taxon>Nematoda</taxon>
        <taxon>Chromadorea</taxon>
        <taxon>Rhabditida</taxon>
        <taxon>Spirurina</taxon>
        <taxon>Spiruromorpha</taxon>
        <taxon>Filarioidea</taxon>
        <taxon>Onchocercidae</taxon>
        <taxon>Loa</taxon>
    </lineage>
</organism>
<dbReference type="CTD" id="9944231"/>
<dbReference type="OrthoDB" id="5798421at2759"/>
<name>A0A1S0TX95_LOALO</name>
<dbReference type="EMBL" id="JH712565">
    <property type="protein sequence ID" value="EFO21670.2"/>
    <property type="molecule type" value="Genomic_DNA"/>
</dbReference>
<evidence type="ECO:0000313" key="1">
    <source>
        <dbReference type="EMBL" id="EFO21670.2"/>
    </source>
</evidence>
<proteinExistence type="predicted"/>
<dbReference type="AlphaFoldDB" id="A0A1S0TX95"/>
<dbReference type="GeneID" id="9944231"/>
<gene>
    <name evidence="1" type="ORF">LOAG_06816</name>
</gene>
<dbReference type="OMA" id="NRENAIH"/>